<dbReference type="SMART" id="SM00850">
    <property type="entry name" value="LytTR"/>
    <property type="match status" value="1"/>
</dbReference>
<dbReference type="Gene3D" id="3.40.50.2300">
    <property type="match status" value="1"/>
</dbReference>
<evidence type="ECO:0000259" key="2">
    <source>
        <dbReference type="PROSITE" id="PS50110"/>
    </source>
</evidence>
<comment type="caution">
    <text evidence="4">The sequence shown here is derived from an EMBL/GenBank/DDBJ whole genome shotgun (WGS) entry which is preliminary data.</text>
</comment>
<dbReference type="InterPro" id="IPR001789">
    <property type="entry name" value="Sig_transdc_resp-reg_receiver"/>
</dbReference>
<dbReference type="SMART" id="SM00448">
    <property type="entry name" value="REC"/>
    <property type="match status" value="1"/>
</dbReference>
<dbReference type="CDD" id="cd17532">
    <property type="entry name" value="REC_LytTR_AlgR-like"/>
    <property type="match status" value="1"/>
</dbReference>
<dbReference type="GO" id="GO:0003677">
    <property type="term" value="F:DNA binding"/>
    <property type="evidence" value="ECO:0007669"/>
    <property type="project" value="InterPro"/>
</dbReference>
<proteinExistence type="predicted"/>
<dbReference type="FunFam" id="3.40.50.2300:FF:000051">
    <property type="entry name" value="Two-component response regulator yehT"/>
    <property type="match status" value="1"/>
</dbReference>
<dbReference type="InterPro" id="IPR011006">
    <property type="entry name" value="CheY-like_superfamily"/>
</dbReference>
<dbReference type="Pfam" id="PF04397">
    <property type="entry name" value="LytTR"/>
    <property type="match status" value="1"/>
</dbReference>
<dbReference type="PROSITE" id="PS50110">
    <property type="entry name" value="RESPONSE_REGULATORY"/>
    <property type="match status" value="1"/>
</dbReference>
<feature type="modified residue" description="4-aspartylphosphate" evidence="1">
    <location>
        <position position="56"/>
    </location>
</feature>
<dbReference type="GO" id="GO:0000156">
    <property type="term" value="F:phosphorelay response regulator activity"/>
    <property type="evidence" value="ECO:0007669"/>
    <property type="project" value="InterPro"/>
</dbReference>
<dbReference type="AlphaFoldDB" id="A0AAE5C9K4"/>
<evidence type="ECO:0000259" key="3">
    <source>
        <dbReference type="PROSITE" id="PS50930"/>
    </source>
</evidence>
<dbReference type="EMBL" id="JAACAK010000002">
    <property type="protein sequence ID" value="NIR73502.1"/>
    <property type="molecule type" value="Genomic_DNA"/>
</dbReference>
<dbReference type="PANTHER" id="PTHR37299">
    <property type="entry name" value="TRANSCRIPTIONAL REGULATOR-RELATED"/>
    <property type="match status" value="1"/>
</dbReference>
<accession>A0AAE5C9K4</accession>
<dbReference type="PANTHER" id="PTHR37299:SF1">
    <property type="entry name" value="STAGE 0 SPORULATION PROTEIN A HOMOLOG"/>
    <property type="match status" value="1"/>
</dbReference>
<evidence type="ECO:0000256" key="1">
    <source>
        <dbReference type="PROSITE-ProRule" id="PRU00169"/>
    </source>
</evidence>
<dbReference type="Gene3D" id="2.40.50.1020">
    <property type="entry name" value="LytTr DNA-binding domain"/>
    <property type="match status" value="1"/>
</dbReference>
<dbReference type="SUPFAM" id="SSF52172">
    <property type="entry name" value="CheY-like"/>
    <property type="match status" value="1"/>
</dbReference>
<gene>
    <name evidence="4" type="ORF">GWO12_00070</name>
</gene>
<feature type="domain" description="HTH LytTR-type" evidence="3">
    <location>
        <begin position="157"/>
        <end position="261"/>
    </location>
</feature>
<feature type="domain" description="Response regulatory" evidence="2">
    <location>
        <begin position="5"/>
        <end position="118"/>
    </location>
</feature>
<dbReference type="Pfam" id="PF00072">
    <property type="entry name" value="Response_reg"/>
    <property type="match status" value="1"/>
</dbReference>
<organism evidence="4 5">
    <name type="scientific">Candidatus Kutchimonas denitrificans</name>
    <dbReference type="NCBI Taxonomy" id="3056748"/>
    <lineage>
        <taxon>Bacteria</taxon>
        <taxon>Pseudomonadati</taxon>
        <taxon>Gemmatimonadota</taxon>
        <taxon>Gemmatimonadia</taxon>
        <taxon>Candidatus Palauibacterales</taxon>
        <taxon>Candidatus Palauibacteraceae</taxon>
        <taxon>Candidatus Kutchimonas</taxon>
    </lineage>
</organism>
<evidence type="ECO:0000313" key="5">
    <source>
        <dbReference type="Proteomes" id="UP000702544"/>
    </source>
</evidence>
<evidence type="ECO:0000313" key="4">
    <source>
        <dbReference type="EMBL" id="NIR73502.1"/>
    </source>
</evidence>
<dbReference type="InterPro" id="IPR007492">
    <property type="entry name" value="LytTR_DNA-bd_dom"/>
</dbReference>
<dbReference type="Proteomes" id="UP000702544">
    <property type="component" value="Unassembled WGS sequence"/>
</dbReference>
<dbReference type="InterPro" id="IPR046947">
    <property type="entry name" value="LytR-like"/>
</dbReference>
<protein>
    <submittedName>
        <fullName evidence="4">Response regulator transcription factor</fullName>
    </submittedName>
</protein>
<dbReference type="PROSITE" id="PS50930">
    <property type="entry name" value="HTH_LYTTR"/>
    <property type="match status" value="1"/>
</dbReference>
<name>A0AAE5C9K4_9BACT</name>
<keyword evidence="1" id="KW-0597">Phosphoprotein</keyword>
<reference evidence="4 5" key="1">
    <citation type="submission" date="2020-01" db="EMBL/GenBank/DDBJ databases">
        <title>Genomes assembled from Gulf of Kutch pelagic sediment metagenomes.</title>
        <authorList>
            <person name="Chandrashekar M."/>
            <person name="Mahajan M.S."/>
            <person name="Dave K.J."/>
            <person name="Vatsa P."/>
            <person name="Nathani N.M."/>
        </authorList>
    </citation>
    <scope>NUCLEOTIDE SEQUENCE [LARGE SCALE GENOMIC DNA]</scope>
    <source>
        <strain evidence="4">KS3-K002</strain>
    </source>
</reference>
<sequence>MERIRALIADDEPVAREGIRVLLEDDPEIEVVGECADGREAARSILELKPDLVFLDIQMPEMDGFSVIADVGPGEMPVIIFVTAYDQYALRAFDVAAIDYLLKPFDDERFNRSVNRAKEQIRRGEVGQLSRRLIELLESTSQGTSPPPSAGTHLQRIMLKTAGRVTFLKVDDIDWIEADGDYVKLHVGSDHHLIRDTMKNLERQLDPSRFARIHRSIIVNLDRIKELHPYFHGDYMVILKNGTELKLSRGRRRTLEQRLGRSL</sequence>